<dbReference type="InterPro" id="IPR036390">
    <property type="entry name" value="WH_DNA-bd_sf"/>
</dbReference>
<comment type="caution">
    <text evidence="6">The sequence shown here is derived from an EMBL/GenBank/DDBJ whole genome shotgun (WGS) entry which is preliminary data.</text>
</comment>
<organism evidence="6 7">
    <name type="scientific">Chitinophaga ginsengisoli</name>
    <dbReference type="NCBI Taxonomy" id="363837"/>
    <lineage>
        <taxon>Bacteria</taxon>
        <taxon>Pseudomonadati</taxon>
        <taxon>Bacteroidota</taxon>
        <taxon>Chitinophagia</taxon>
        <taxon>Chitinophagales</taxon>
        <taxon>Chitinophagaceae</taxon>
        <taxon>Chitinophaga</taxon>
    </lineage>
</organism>
<evidence type="ECO:0000256" key="2">
    <source>
        <dbReference type="ARBA" id="ARBA00022618"/>
    </source>
</evidence>
<feature type="region of interest" description="Disordered" evidence="5">
    <location>
        <begin position="241"/>
        <end position="437"/>
    </location>
</feature>
<proteinExistence type="predicted"/>
<dbReference type="RefSeq" id="WP_106601754.1">
    <property type="nucleotide sequence ID" value="NZ_PYGK01000003.1"/>
</dbReference>
<dbReference type="NCBIfam" id="TIGR00281">
    <property type="entry name" value="SMC-Scp complex subunit ScpB"/>
    <property type="match status" value="1"/>
</dbReference>
<dbReference type="InterPro" id="IPR005234">
    <property type="entry name" value="ScpB_csome_segregation"/>
</dbReference>
<evidence type="ECO:0000256" key="1">
    <source>
        <dbReference type="ARBA" id="ARBA00022490"/>
    </source>
</evidence>
<evidence type="ECO:0000256" key="3">
    <source>
        <dbReference type="ARBA" id="ARBA00022829"/>
    </source>
</evidence>
<dbReference type="PANTHER" id="PTHR34298">
    <property type="entry name" value="SEGREGATION AND CONDENSATION PROTEIN B"/>
    <property type="match status" value="1"/>
</dbReference>
<dbReference type="Gene3D" id="1.10.10.10">
    <property type="entry name" value="Winged helix-like DNA-binding domain superfamily/Winged helix DNA-binding domain"/>
    <property type="match status" value="2"/>
</dbReference>
<dbReference type="Pfam" id="PF04079">
    <property type="entry name" value="SMC_ScpB"/>
    <property type="match status" value="1"/>
</dbReference>
<evidence type="ECO:0000256" key="4">
    <source>
        <dbReference type="ARBA" id="ARBA00023306"/>
    </source>
</evidence>
<sequence>MELSQIIPHIESLIFAADRPLPLLEVLDLLNNALAFLEDRASLEQVETALDAIKEKYSSEFYPFEVRESGGGYQFLTKKEYYQTVAQLNGEKFLKRLSTAALETLAIVAYKQPISKGEIEHIRGVSTDYSIQKLLEKELIVISGRSETLPGKPLLYATSKAFMDYFGLNSPKDLPKLKEVFEDESIQPTLIGLEGNTESSEEEDLNMEVSETGELVERDLSHPNGADDGLNGHHVDVQEEIPVADEDLPVKDPEDTEENDLSASGIIPVVVEDIPVLDEAHPETAEDEGDADDTDEDNTAVADDDNVVATDDDIAAFLDAAADLGPKDDDEEDEEDEDEDFEDDEDSDEDEDGDEEDDDDDDDLEEDEDDEDSDEDEEDEDDDFDDDDEEGDDDEDLELEDDEEGGKEEDVDDEGFYKDGDFGDDDDDEEDDDDDKK</sequence>
<dbReference type="OrthoDB" id="9806226at2"/>
<keyword evidence="3" id="KW-0159">Chromosome partition</keyword>
<gene>
    <name evidence="6" type="ORF">CLV42_103434</name>
</gene>
<reference evidence="6 7" key="1">
    <citation type="submission" date="2018-03" db="EMBL/GenBank/DDBJ databases">
        <title>Genomic Encyclopedia of Archaeal and Bacterial Type Strains, Phase II (KMG-II): from individual species to whole genera.</title>
        <authorList>
            <person name="Goeker M."/>
        </authorList>
    </citation>
    <scope>NUCLEOTIDE SEQUENCE [LARGE SCALE GENOMIC DNA]</scope>
    <source>
        <strain evidence="6 7">DSM 18107</strain>
    </source>
</reference>
<dbReference type="GO" id="GO:0051301">
    <property type="term" value="P:cell division"/>
    <property type="evidence" value="ECO:0007669"/>
    <property type="project" value="UniProtKB-KW"/>
</dbReference>
<keyword evidence="2" id="KW-0132">Cell division</keyword>
<dbReference type="Proteomes" id="UP000240978">
    <property type="component" value="Unassembled WGS sequence"/>
</dbReference>
<evidence type="ECO:0000313" key="7">
    <source>
        <dbReference type="Proteomes" id="UP000240978"/>
    </source>
</evidence>
<evidence type="ECO:0000313" key="6">
    <source>
        <dbReference type="EMBL" id="PSL33451.1"/>
    </source>
</evidence>
<keyword evidence="4" id="KW-0131">Cell cycle</keyword>
<dbReference type="EMBL" id="PYGK01000003">
    <property type="protein sequence ID" value="PSL33451.1"/>
    <property type="molecule type" value="Genomic_DNA"/>
</dbReference>
<evidence type="ECO:0000256" key="5">
    <source>
        <dbReference type="SAM" id="MobiDB-lite"/>
    </source>
</evidence>
<dbReference type="AlphaFoldDB" id="A0A2P8GHK8"/>
<dbReference type="PANTHER" id="PTHR34298:SF2">
    <property type="entry name" value="SEGREGATION AND CONDENSATION PROTEIN B"/>
    <property type="match status" value="1"/>
</dbReference>
<feature type="compositionally biased region" description="Acidic residues" evidence="5">
    <location>
        <begin position="422"/>
        <end position="437"/>
    </location>
</feature>
<keyword evidence="1" id="KW-0963">Cytoplasm</keyword>
<feature type="compositionally biased region" description="Acidic residues" evidence="5">
    <location>
        <begin position="328"/>
        <end position="414"/>
    </location>
</feature>
<name>A0A2P8GHK8_9BACT</name>
<dbReference type="InterPro" id="IPR036388">
    <property type="entry name" value="WH-like_DNA-bd_sf"/>
</dbReference>
<feature type="compositionally biased region" description="Acidic residues" evidence="5">
    <location>
        <begin position="285"/>
        <end position="314"/>
    </location>
</feature>
<dbReference type="GO" id="GO:0051304">
    <property type="term" value="P:chromosome separation"/>
    <property type="evidence" value="ECO:0007669"/>
    <property type="project" value="InterPro"/>
</dbReference>
<dbReference type="SUPFAM" id="SSF46785">
    <property type="entry name" value="Winged helix' DNA-binding domain"/>
    <property type="match status" value="2"/>
</dbReference>
<accession>A0A2P8GHK8</accession>
<keyword evidence="7" id="KW-1185">Reference proteome</keyword>
<protein>
    <submittedName>
        <fullName evidence="6">Segregation and condensation protein B</fullName>
    </submittedName>
</protein>